<evidence type="ECO:0000256" key="2">
    <source>
        <dbReference type="ARBA" id="ARBA00022801"/>
    </source>
</evidence>
<feature type="active site" description="Nucleophile" evidence="4">
    <location>
        <position position="112"/>
    </location>
</feature>
<feature type="domain" description="AB hydrolase-1" evidence="5">
    <location>
        <begin position="38"/>
        <end position="283"/>
    </location>
</feature>
<dbReference type="PANTHER" id="PTHR43798">
    <property type="entry name" value="MONOACYLGLYCEROL LIPASE"/>
    <property type="match status" value="1"/>
</dbReference>
<reference evidence="6 7" key="1">
    <citation type="submission" date="2020-06" db="EMBL/GenBank/DDBJ databases">
        <title>Methanofollis fontis sp. nov., a methanogen isolated from marine sediments near a cold seep at Four-Way Closure Ridge offshore southwestern Taiwan.</title>
        <authorList>
            <person name="Chen S.-C."/>
            <person name="Teng N.-H."/>
            <person name="Lin Y.-S."/>
            <person name="Lai M.-C."/>
            <person name="Chen H.-H."/>
            <person name="Wang C.-C."/>
        </authorList>
    </citation>
    <scope>NUCLEOTIDE SEQUENCE [LARGE SCALE GENOMIC DNA]</scope>
    <source>
        <strain evidence="6 7">DSM 2702</strain>
    </source>
</reference>
<dbReference type="EMBL" id="JABXWR010000001">
    <property type="protein sequence ID" value="NVO66723.1"/>
    <property type="molecule type" value="Genomic_DNA"/>
</dbReference>
<dbReference type="InterPro" id="IPR005945">
    <property type="entry name" value="Pro_imino_pep"/>
</dbReference>
<evidence type="ECO:0000259" key="5">
    <source>
        <dbReference type="Pfam" id="PF00561"/>
    </source>
</evidence>
<keyword evidence="3" id="KW-0645">Protease</keyword>
<sequence length="307" mass="34520">MPVNVKKEGMNIPSEGFAPVPGGRVRYRIADADQNGIPLLVLHGGPGCTWDYLEPLAALDDGRPVIFYDQLGCGDSDRPDDPSLWTLERSVDELVAVREALGLDRLHLLGQSWGTMLAVEYMLTHRPAGVISLVLSAPCLSASRWAADGRRYLQSLPEDHRKAILRAEETGAYDDPSYGEAMNAYYRRHVCRLDPWPKCLTRTFERLNTEIYLQMWGPSEFTITGSLRDFERAERLRECAVPTLFTCGEFDEAAPATTAYYHRMMPGSEIAVFEGASHEHHLEDTADYLRLVREFLAGAEMAERLRV</sequence>
<dbReference type="GO" id="GO:0006508">
    <property type="term" value="P:proteolysis"/>
    <property type="evidence" value="ECO:0007669"/>
    <property type="project" value="UniProtKB-KW"/>
</dbReference>
<dbReference type="InterPro" id="IPR002410">
    <property type="entry name" value="Peptidase_S33"/>
</dbReference>
<name>A0A7K4HN68_9EURY</name>
<gene>
    <name evidence="6" type="ORF">HWN36_05220</name>
</gene>
<dbReference type="AlphaFoldDB" id="A0A7K4HN68"/>
<dbReference type="Pfam" id="PF00561">
    <property type="entry name" value="Abhydrolase_1"/>
    <property type="match status" value="1"/>
</dbReference>
<protein>
    <recommendedName>
        <fullName evidence="3">Proline iminopeptidase</fullName>
        <shortName evidence="3">PIP</shortName>
        <ecNumber evidence="3">3.4.11.5</ecNumber>
    </recommendedName>
    <alternativeName>
        <fullName evidence="3">Prolyl aminopeptidase</fullName>
    </alternativeName>
    <alternativeName>
        <fullName evidence="3">Tricorn protease-interacting factor F1</fullName>
    </alternativeName>
</protein>
<proteinExistence type="inferred from homology"/>
<dbReference type="NCBIfam" id="TIGR01250">
    <property type="entry name" value="pro_imino_pep_2"/>
    <property type="match status" value="1"/>
</dbReference>
<feature type="active site" evidence="4">
    <location>
        <position position="251"/>
    </location>
</feature>
<dbReference type="PRINTS" id="PR00793">
    <property type="entry name" value="PROAMNOPTASE"/>
</dbReference>
<dbReference type="InterPro" id="IPR050266">
    <property type="entry name" value="AB_hydrolase_sf"/>
</dbReference>
<dbReference type="Gene3D" id="3.40.50.1820">
    <property type="entry name" value="alpha/beta hydrolase"/>
    <property type="match status" value="1"/>
</dbReference>
<dbReference type="InterPro" id="IPR000073">
    <property type="entry name" value="AB_hydrolase_1"/>
</dbReference>
<organism evidence="6 7">
    <name type="scientific">Methanofollis tationis</name>
    <dbReference type="NCBI Taxonomy" id="81417"/>
    <lineage>
        <taxon>Archaea</taxon>
        <taxon>Methanobacteriati</taxon>
        <taxon>Methanobacteriota</taxon>
        <taxon>Stenosarchaea group</taxon>
        <taxon>Methanomicrobia</taxon>
        <taxon>Methanomicrobiales</taxon>
        <taxon>Methanomicrobiaceae</taxon>
        <taxon>Methanofollis</taxon>
    </lineage>
</organism>
<dbReference type="PANTHER" id="PTHR43798:SF33">
    <property type="entry name" value="HYDROLASE, PUTATIVE (AFU_ORTHOLOGUE AFUA_2G14860)-RELATED"/>
    <property type="match status" value="1"/>
</dbReference>
<dbReference type="EC" id="3.4.11.5" evidence="3"/>
<dbReference type="GO" id="GO:0004177">
    <property type="term" value="F:aminopeptidase activity"/>
    <property type="evidence" value="ECO:0007669"/>
    <property type="project" value="UniProtKB-KW"/>
</dbReference>
<comment type="catalytic activity">
    <reaction evidence="3">
        <text>Release of N-terminal proline from a peptide.</text>
        <dbReference type="EC" id="3.4.11.5"/>
    </reaction>
</comment>
<dbReference type="SUPFAM" id="SSF53474">
    <property type="entry name" value="alpha/beta-Hydrolases"/>
    <property type="match status" value="1"/>
</dbReference>
<comment type="similarity">
    <text evidence="1 3">Belongs to the peptidase S33 family.</text>
</comment>
<comment type="caution">
    <text evidence="6">The sequence shown here is derived from an EMBL/GenBank/DDBJ whole genome shotgun (WGS) entry which is preliminary data.</text>
</comment>
<dbReference type="PIRSF" id="PIRSF005539">
    <property type="entry name" value="Pept_S33_TRI_F1"/>
    <property type="match status" value="1"/>
</dbReference>
<feature type="active site" description="Proton donor" evidence="4">
    <location>
        <position position="278"/>
    </location>
</feature>
<comment type="function">
    <text evidence="3">Cleaves H-Pro-AMC as well as a wide spectrum of amino acid substrates and several peptide substrates without a proline at the N-terminus.</text>
</comment>
<dbReference type="OrthoDB" id="7466at2157"/>
<dbReference type="GO" id="GO:0016020">
    <property type="term" value="C:membrane"/>
    <property type="evidence" value="ECO:0007669"/>
    <property type="project" value="TreeGrafter"/>
</dbReference>
<dbReference type="Proteomes" id="UP000570823">
    <property type="component" value="Unassembled WGS sequence"/>
</dbReference>
<dbReference type="InterPro" id="IPR029058">
    <property type="entry name" value="AB_hydrolase_fold"/>
</dbReference>
<evidence type="ECO:0000256" key="1">
    <source>
        <dbReference type="ARBA" id="ARBA00010088"/>
    </source>
</evidence>
<evidence type="ECO:0000313" key="7">
    <source>
        <dbReference type="Proteomes" id="UP000570823"/>
    </source>
</evidence>
<keyword evidence="2 3" id="KW-0378">Hydrolase</keyword>
<accession>A0A7K4HN68</accession>
<comment type="subunit">
    <text evidence="3">Part of the tricorn proteolytic complex.</text>
</comment>
<evidence type="ECO:0000256" key="4">
    <source>
        <dbReference type="PIRSR" id="PIRSR005539-1"/>
    </source>
</evidence>
<evidence type="ECO:0000313" key="6">
    <source>
        <dbReference type="EMBL" id="NVO66723.1"/>
    </source>
</evidence>
<evidence type="ECO:0000256" key="3">
    <source>
        <dbReference type="PIRNR" id="PIRNR005539"/>
    </source>
</evidence>
<keyword evidence="3" id="KW-0031">Aminopeptidase</keyword>
<keyword evidence="7" id="KW-1185">Reference proteome</keyword>